<comment type="caution">
    <text evidence="3">The sequence shown here is derived from an EMBL/GenBank/DDBJ whole genome shotgun (WGS) entry which is preliminary data.</text>
</comment>
<dbReference type="PANTHER" id="PTHR43037:SF1">
    <property type="entry name" value="BLL1128 PROTEIN"/>
    <property type="match status" value="1"/>
</dbReference>
<keyword evidence="4" id="KW-1185">Reference proteome</keyword>
<evidence type="ECO:0000256" key="2">
    <source>
        <dbReference type="SAM" id="MobiDB-lite"/>
    </source>
</evidence>
<evidence type="ECO:0000256" key="1">
    <source>
        <dbReference type="ARBA" id="ARBA00022729"/>
    </source>
</evidence>
<dbReference type="AlphaFoldDB" id="A0A3N0V7P0"/>
<evidence type="ECO:0000313" key="3">
    <source>
        <dbReference type="EMBL" id="ROH88827.1"/>
    </source>
</evidence>
<feature type="region of interest" description="Disordered" evidence="2">
    <location>
        <begin position="1"/>
        <end position="41"/>
    </location>
</feature>
<evidence type="ECO:0008006" key="5">
    <source>
        <dbReference type="Google" id="ProtNLM"/>
    </source>
</evidence>
<dbReference type="SUPFAM" id="SSF53474">
    <property type="entry name" value="alpha/beta-Hydrolases"/>
    <property type="match status" value="1"/>
</dbReference>
<dbReference type="PANTHER" id="PTHR43037">
    <property type="entry name" value="UNNAMED PRODUCT-RELATED"/>
    <property type="match status" value="1"/>
</dbReference>
<dbReference type="Gene3D" id="3.40.50.1820">
    <property type="entry name" value="alpha/beta hydrolase"/>
    <property type="match status" value="1"/>
</dbReference>
<organism evidence="3 4">
    <name type="scientific">Stagnimonas aquatica</name>
    <dbReference type="NCBI Taxonomy" id="2689987"/>
    <lineage>
        <taxon>Bacteria</taxon>
        <taxon>Pseudomonadati</taxon>
        <taxon>Pseudomonadota</taxon>
        <taxon>Gammaproteobacteria</taxon>
        <taxon>Nevskiales</taxon>
        <taxon>Nevskiaceae</taxon>
        <taxon>Stagnimonas</taxon>
    </lineage>
</organism>
<gene>
    <name evidence="3" type="ORF">ED208_13540</name>
</gene>
<proteinExistence type="predicted"/>
<dbReference type="EMBL" id="RJVO01000006">
    <property type="protein sequence ID" value="ROH88827.1"/>
    <property type="molecule type" value="Genomic_DNA"/>
</dbReference>
<accession>A0A3N0V7P0</accession>
<dbReference type="Proteomes" id="UP000282106">
    <property type="component" value="Unassembled WGS sequence"/>
</dbReference>
<dbReference type="InterPro" id="IPR050955">
    <property type="entry name" value="Plant_Biomass_Hydrol_Est"/>
</dbReference>
<name>A0A3N0V7P0_9GAMM</name>
<evidence type="ECO:0000313" key="4">
    <source>
        <dbReference type="Proteomes" id="UP000282106"/>
    </source>
</evidence>
<protein>
    <recommendedName>
        <fullName evidence="5">Polyhydroxybutyrate depolymerase</fullName>
    </recommendedName>
</protein>
<dbReference type="InParanoid" id="A0A3N0V7P0"/>
<dbReference type="InterPro" id="IPR029058">
    <property type="entry name" value="AB_hydrolase_fold"/>
</dbReference>
<sequence>MDARGSELAGGSPQSAGAVNRKRGDWLGSCGQQARRTSTEHPMTPFRIRCAGALALLATTLLALTPAQAGPLSGLLQRDDQTLRLNIDGHNRKYILHTPADYSGGALPLLVVLHGGYGSAANAQRSLGFDDYADARNFAVAYGEGYRSSWADGRGTGPAAEAGVDDRRYLQAIVADAASRLPIDPARVYLAGVSNGGMMSLRMACETSTPFRAYATVIANVPEPLAALCAPQAGGALLTINGVEDPLMPIDGGDCCGGGLLGQGGRVVSADASAELFRSAYGCGASPAVELLPPTVDDGTWVEHRQWNACASGARLQAYRVHGMGHAWPPRRPILPTNGDSSGNLDATRVIVEFLFGLP</sequence>
<keyword evidence="1" id="KW-0732">Signal</keyword>
<reference evidence="3 4" key="1">
    <citation type="submission" date="2018-10" db="EMBL/GenBank/DDBJ databases">
        <authorList>
            <person name="Chen W.-M."/>
        </authorList>
    </citation>
    <scope>NUCLEOTIDE SEQUENCE [LARGE SCALE GENOMIC DNA]</scope>
    <source>
        <strain evidence="3 4">THS-13</strain>
    </source>
</reference>